<feature type="compositionally biased region" description="Basic and acidic residues" evidence="1">
    <location>
        <begin position="285"/>
        <end position="299"/>
    </location>
</feature>
<evidence type="ECO:0008006" key="4">
    <source>
        <dbReference type="Google" id="ProtNLM"/>
    </source>
</evidence>
<feature type="compositionally biased region" description="Basic and acidic residues" evidence="1">
    <location>
        <begin position="16"/>
        <end position="26"/>
    </location>
</feature>
<proteinExistence type="predicted"/>
<feature type="region of interest" description="Disordered" evidence="1">
    <location>
        <begin position="79"/>
        <end position="99"/>
    </location>
</feature>
<accession>A0AAF0FD90</accession>
<evidence type="ECO:0000313" key="2">
    <source>
        <dbReference type="EMBL" id="WFD42698.1"/>
    </source>
</evidence>
<feature type="compositionally biased region" description="Basic and acidic residues" evidence="1">
    <location>
        <begin position="362"/>
        <end position="371"/>
    </location>
</feature>
<reference evidence="2" key="1">
    <citation type="submission" date="2023-02" db="EMBL/GenBank/DDBJ databases">
        <title>Mating type loci evolution in Malassezia.</title>
        <authorList>
            <person name="Coelho M.A."/>
        </authorList>
    </citation>
    <scope>NUCLEOTIDE SEQUENCE</scope>
    <source>
        <strain evidence="2">CBS 14136</strain>
    </source>
</reference>
<gene>
    <name evidence="2" type="ORF">MPSI1_001346</name>
</gene>
<keyword evidence="3" id="KW-1185">Reference proteome</keyword>
<feature type="compositionally biased region" description="Polar residues" evidence="1">
    <location>
        <begin position="82"/>
        <end position="97"/>
    </location>
</feature>
<dbReference type="AlphaFoldDB" id="A0AAF0FD90"/>
<feature type="region of interest" description="Disordered" evidence="1">
    <location>
        <begin position="1"/>
        <end position="26"/>
    </location>
</feature>
<dbReference type="EMBL" id="CP118375">
    <property type="protein sequence ID" value="WFD42698.1"/>
    <property type="molecule type" value="Genomic_DNA"/>
</dbReference>
<organism evidence="2 3">
    <name type="scientific">Malassezia psittaci</name>
    <dbReference type="NCBI Taxonomy" id="1821823"/>
    <lineage>
        <taxon>Eukaryota</taxon>
        <taxon>Fungi</taxon>
        <taxon>Dikarya</taxon>
        <taxon>Basidiomycota</taxon>
        <taxon>Ustilaginomycotina</taxon>
        <taxon>Malasseziomycetes</taxon>
        <taxon>Malasseziales</taxon>
        <taxon>Malasseziaceae</taxon>
        <taxon>Malassezia</taxon>
    </lineage>
</organism>
<dbReference type="Proteomes" id="UP001214628">
    <property type="component" value="Chromosome 1"/>
</dbReference>
<feature type="compositionally biased region" description="Polar residues" evidence="1">
    <location>
        <begin position="237"/>
        <end position="251"/>
    </location>
</feature>
<feature type="region of interest" description="Disordered" evidence="1">
    <location>
        <begin position="219"/>
        <end position="264"/>
    </location>
</feature>
<sequence length="371" mass="40336">MADEALSATSAAVVEPTKHPETDADALTRKIEDEVTNAFGGLSSWWSSVNKQLKAARSHVEEQGGFLAYVKQGVARIDESMEQSSQKARARNRNASQPVELGDTFELADEPDPVPLDKGKGVERDLEPVASGIESIKSGAWASLQRLAHLPKVQQLQDQLATVTHSNSDSASALNFQRILQDAEALVSKYVHDGEKMARDVSQDLRGLLDDVVKVVPPDQKLSAYDSERDDPMETQPALSNDITNTPSQHIHTLEDPDDFVWDDDEIDSEPVKLVERAMAPVTEQDQHHDQSGLSKDLENSGLHDSSITAKGSGAQEQSPENQGSATIQHTTASSAETDTANSSSEPHHISTSLVNSFPTSTEHDSDSDWE</sequence>
<evidence type="ECO:0000256" key="1">
    <source>
        <dbReference type="SAM" id="MobiDB-lite"/>
    </source>
</evidence>
<name>A0AAF0FD90_9BASI</name>
<feature type="compositionally biased region" description="Polar residues" evidence="1">
    <location>
        <begin position="303"/>
        <end position="361"/>
    </location>
</feature>
<protein>
    <recommendedName>
        <fullName evidence="4">BSD domain-containing protein</fullName>
    </recommendedName>
</protein>
<feature type="region of interest" description="Disordered" evidence="1">
    <location>
        <begin position="282"/>
        <end position="371"/>
    </location>
</feature>
<evidence type="ECO:0000313" key="3">
    <source>
        <dbReference type="Proteomes" id="UP001214628"/>
    </source>
</evidence>